<dbReference type="InterPro" id="IPR050109">
    <property type="entry name" value="HTH-type_TetR-like_transc_reg"/>
</dbReference>
<dbReference type="OrthoDB" id="1669699at2"/>
<dbReference type="PANTHER" id="PTHR30055:SF175">
    <property type="entry name" value="HTH-TYPE TRANSCRIPTIONAL REPRESSOR KSTR2"/>
    <property type="match status" value="1"/>
</dbReference>
<evidence type="ECO:0000313" key="8">
    <source>
        <dbReference type="Proteomes" id="UP000321805"/>
    </source>
</evidence>
<dbReference type="RefSeq" id="WP_146922090.1">
    <property type="nucleotide sequence ID" value="NZ_CP042430.1"/>
</dbReference>
<evidence type="ECO:0000256" key="5">
    <source>
        <dbReference type="PROSITE-ProRule" id="PRU00335"/>
    </source>
</evidence>
<gene>
    <name evidence="7" type="ORF">FSW04_20525</name>
</gene>
<dbReference type="InterPro" id="IPR009057">
    <property type="entry name" value="Homeodomain-like_sf"/>
</dbReference>
<dbReference type="PRINTS" id="PR00455">
    <property type="entry name" value="HTHTETR"/>
</dbReference>
<evidence type="ECO:0000256" key="2">
    <source>
        <dbReference type="ARBA" id="ARBA00023015"/>
    </source>
</evidence>
<dbReference type="InterPro" id="IPR041490">
    <property type="entry name" value="KstR2_TetR_C"/>
</dbReference>
<accession>A0A5B8U9M3</accession>
<dbReference type="Pfam" id="PF00440">
    <property type="entry name" value="TetR_N"/>
    <property type="match status" value="1"/>
</dbReference>
<keyword evidence="8" id="KW-1185">Reference proteome</keyword>
<dbReference type="InterPro" id="IPR036271">
    <property type="entry name" value="Tet_transcr_reg_TetR-rel_C_sf"/>
</dbReference>
<evidence type="ECO:0000313" key="7">
    <source>
        <dbReference type="EMBL" id="QEC49725.1"/>
    </source>
</evidence>
<keyword evidence="1" id="KW-0678">Repressor</keyword>
<name>A0A5B8U9M3_9ACTN</name>
<evidence type="ECO:0000259" key="6">
    <source>
        <dbReference type="PROSITE" id="PS50977"/>
    </source>
</evidence>
<feature type="domain" description="HTH tetR-type" evidence="6">
    <location>
        <begin position="7"/>
        <end position="67"/>
    </location>
</feature>
<dbReference type="GO" id="GO:0000976">
    <property type="term" value="F:transcription cis-regulatory region binding"/>
    <property type="evidence" value="ECO:0007669"/>
    <property type="project" value="TreeGrafter"/>
</dbReference>
<proteinExistence type="predicted"/>
<dbReference type="InterPro" id="IPR001647">
    <property type="entry name" value="HTH_TetR"/>
</dbReference>
<keyword evidence="2" id="KW-0805">Transcription regulation</keyword>
<dbReference type="PANTHER" id="PTHR30055">
    <property type="entry name" value="HTH-TYPE TRANSCRIPTIONAL REGULATOR RUTR"/>
    <property type="match status" value="1"/>
</dbReference>
<dbReference type="SUPFAM" id="SSF46689">
    <property type="entry name" value="Homeodomain-like"/>
    <property type="match status" value="1"/>
</dbReference>
<keyword evidence="4" id="KW-0804">Transcription</keyword>
<dbReference type="Proteomes" id="UP000321805">
    <property type="component" value="Chromosome"/>
</dbReference>
<dbReference type="PROSITE" id="PS50977">
    <property type="entry name" value="HTH_TETR_2"/>
    <property type="match status" value="1"/>
</dbReference>
<dbReference type="KEGG" id="bsol:FSW04_20525"/>
<keyword evidence="3 5" id="KW-0238">DNA-binding</keyword>
<dbReference type="EMBL" id="CP042430">
    <property type="protein sequence ID" value="QEC49725.1"/>
    <property type="molecule type" value="Genomic_DNA"/>
</dbReference>
<dbReference type="GO" id="GO:0003700">
    <property type="term" value="F:DNA-binding transcription factor activity"/>
    <property type="evidence" value="ECO:0007669"/>
    <property type="project" value="TreeGrafter"/>
</dbReference>
<dbReference type="Gene3D" id="1.10.10.60">
    <property type="entry name" value="Homeodomain-like"/>
    <property type="match status" value="1"/>
</dbReference>
<dbReference type="Gene3D" id="1.10.357.10">
    <property type="entry name" value="Tetracycline Repressor, domain 2"/>
    <property type="match status" value="1"/>
</dbReference>
<evidence type="ECO:0000256" key="4">
    <source>
        <dbReference type="ARBA" id="ARBA00023163"/>
    </source>
</evidence>
<reference evidence="7 8" key="1">
    <citation type="journal article" date="2018" name="J. Microbiol.">
        <title>Baekduia soli gen. nov., sp. nov., a novel bacterium isolated from the soil of Baekdu Mountain and proposal of a novel family name, Baekduiaceae fam. nov.</title>
        <authorList>
            <person name="An D.S."/>
            <person name="Siddiqi M.Z."/>
            <person name="Kim K.H."/>
            <person name="Yu H.S."/>
            <person name="Im W.T."/>
        </authorList>
    </citation>
    <scope>NUCLEOTIDE SEQUENCE [LARGE SCALE GENOMIC DNA]</scope>
    <source>
        <strain evidence="7 8">BR7-21</strain>
    </source>
</reference>
<dbReference type="Pfam" id="PF17932">
    <property type="entry name" value="TetR_C_24"/>
    <property type="match status" value="1"/>
</dbReference>
<evidence type="ECO:0000256" key="1">
    <source>
        <dbReference type="ARBA" id="ARBA00022491"/>
    </source>
</evidence>
<dbReference type="SUPFAM" id="SSF48498">
    <property type="entry name" value="Tetracyclin repressor-like, C-terminal domain"/>
    <property type="match status" value="1"/>
</dbReference>
<evidence type="ECO:0000256" key="3">
    <source>
        <dbReference type="ARBA" id="ARBA00023125"/>
    </source>
</evidence>
<feature type="DNA-binding region" description="H-T-H motif" evidence="5">
    <location>
        <begin position="30"/>
        <end position="49"/>
    </location>
</feature>
<protein>
    <submittedName>
        <fullName evidence="7">TetR/AcrR family transcriptional regulator</fullName>
    </submittedName>
</protein>
<organism evidence="7 8">
    <name type="scientific">Baekduia soli</name>
    <dbReference type="NCBI Taxonomy" id="496014"/>
    <lineage>
        <taxon>Bacteria</taxon>
        <taxon>Bacillati</taxon>
        <taxon>Actinomycetota</taxon>
        <taxon>Thermoleophilia</taxon>
        <taxon>Solirubrobacterales</taxon>
        <taxon>Baekduiaceae</taxon>
        <taxon>Baekduia</taxon>
    </lineage>
</organism>
<sequence>MASDTEQPLRPDIAAAATRVFSELGYHGASMQDVADAVGIRKASLYHHVRKKEDLLFAIHDGLIDELIADTLAIVSSSQSPSDKLRDILRSTMRFVARNREGVTVFLHERAAVSGERWDAIVAKRNFYESMVRGIIADGVSSGRFIDVSPEIAARGLLAMANWGYTWFRSDGPLSADEVADIFATIALRGLEPR</sequence>
<dbReference type="AlphaFoldDB" id="A0A5B8U9M3"/>